<dbReference type="SUPFAM" id="SSF51338">
    <property type="entry name" value="Composite domain of metallo-dependent hydrolases"/>
    <property type="match status" value="1"/>
</dbReference>
<dbReference type="PANTHER" id="PTHR43135">
    <property type="entry name" value="ALPHA-D-RIBOSE 1-METHYLPHOSPHONATE 5-TRIPHOSPHATE DIPHOSPHATASE"/>
    <property type="match status" value="1"/>
</dbReference>
<evidence type="ECO:0000259" key="1">
    <source>
        <dbReference type="Pfam" id="PF01979"/>
    </source>
</evidence>
<dbReference type="InterPro" id="IPR006680">
    <property type="entry name" value="Amidohydro-rel"/>
</dbReference>
<dbReference type="AlphaFoldDB" id="A0ABD5NNE1"/>
<dbReference type="Pfam" id="PF01979">
    <property type="entry name" value="Amidohydro_1"/>
    <property type="match status" value="1"/>
</dbReference>
<comment type="caution">
    <text evidence="2">The sequence shown here is derived from an EMBL/GenBank/DDBJ whole genome shotgun (WGS) entry which is preliminary data.</text>
</comment>
<dbReference type="EMBL" id="JBHSAQ010000003">
    <property type="protein sequence ID" value="MFC3958532.1"/>
    <property type="molecule type" value="Genomic_DNA"/>
</dbReference>
<keyword evidence="3" id="KW-1185">Reference proteome</keyword>
<name>A0ABD5NNE1_9EURY</name>
<evidence type="ECO:0000313" key="3">
    <source>
        <dbReference type="Proteomes" id="UP001595846"/>
    </source>
</evidence>
<gene>
    <name evidence="2" type="ORF">ACFOUR_09155</name>
</gene>
<reference evidence="2 3" key="1">
    <citation type="journal article" date="2019" name="Int. J. Syst. Evol. Microbiol.">
        <title>The Global Catalogue of Microorganisms (GCM) 10K type strain sequencing project: providing services to taxonomists for standard genome sequencing and annotation.</title>
        <authorList>
            <consortium name="The Broad Institute Genomics Platform"/>
            <consortium name="The Broad Institute Genome Sequencing Center for Infectious Disease"/>
            <person name="Wu L."/>
            <person name="Ma J."/>
        </authorList>
    </citation>
    <scope>NUCLEOTIDE SEQUENCE [LARGE SCALE GENOMIC DNA]</scope>
    <source>
        <strain evidence="2 3">IBRC-M 10256</strain>
    </source>
</reference>
<dbReference type="InterPro" id="IPR011059">
    <property type="entry name" value="Metal-dep_hydrolase_composite"/>
</dbReference>
<dbReference type="GeneID" id="73903844"/>
<dbReference type="InterPro" id="IPR032466">
    <property type="entry name" value="Metal_Hydrolase"/>
</dbReference>
<dbReference type="SUPFAM" id="SSF51556">
    <property type="entry name" value="Metallo-dependent hydrolases"/>
    <property type="match status" value="1"/>
</dbReference>
<dbReference type="InterPro" id="IPR057744">
    <property type="entry name" value="OTAase-like"/>
</dbReference>
<accession>A0ABD5NNE1</accession>
<dbReference type="Proteomes" id="UP001595846">
    <property type="component" value="Unassembled WGS sequence"/>
</dbReference>
<protein>
    <submittedName>
        <fullName evidence="2">Amidohydrolase family protein</fullName>
    </submittedName>
</protein>
<dbReference type="RefSeq" id="WP_256531125.1">
    <property type="nucleotide sequence ID" value="NZ_CP101824.1"/>
</dbReference>
<evidence type="ECO:0000313" key="2">
    <source>
        <dbReference type="EMBL" id="MFC3958532.1"/>
    </source>
</evidence>
<feature type="domain" description="Amidohydrolase-related" evidence="1">
    <location>
        <begin position="54"/>
        <end position="403"/>
    </location>
</feature>
<dbReference type="CDD" id="cd01299">
    <property type="entry name" value="Met_dep_hydrolase_A"/>
    <property type="match status" value="1"/>
</dbReference>
<dbReference type="Gene3D" id="3.20.20.140">
    <property type="entry name" value="Metal-dependent hydrolases"/>
    <property type="match status" value="1"/>
</dbReference>
<sequence length="407" mass="43878">MRYVDCGSLFDAEEGTVVRDARLVIEDGRIADAGPIEDVAEPVDGERIDHSGEFVLPGLIDAHLHLWGVRSMDPFDQLIESDRQAIKAARGTMDCRTLLEAGFTTVRDVGSDVAIGLRDAILEGEIPGPRVFSSGRAFSQTAGHGDRHFLPRRWLDTDDDQAVVDGVTECRKGARRRIRQGADLIKLSTTGGVLSEKDEPHHSQFVDAEIAAFTEEAHRVDIPVAAHAQGASGIKNALRNGVDTIEHGIYLDEEAIDLFDETGAILVPTLSIVDRICEYGADHGVPEWGLEKARRVREDHVESIRWAYDEGIPLAAGTDFIGPDLVPHGENAMELELFVDAVGMEPIEALEAATSVAAETIPADDVGSLTVGDHADFVAVDGDPTADISILRGDPAAVYVDGERPAT</sequence>
<proteinExistence type="predicted"/>
<dbReference type="PANTHER" id="PTHR43135:SF3">
    <property type="entry name" value="ALPHA-D-RIBOSE 1-METHYLPHOSPHONATE 5-TRIPHOSPHATE DIPHOSPHATASE"/>
    <property type="match status" value="1"/>
</dbReference>
<organism evidence="2 3">
    <name type="scientific">Halovivax cerinus</name>
    <dbReference type="NCBI Taxonomy" id="1487865"/>
    <lineage>
        <taxon>Archaea</taxon>
        <taxon>Methanobacteriati</taxon>
        <taxon>Methanobacteriota</taxon>
        <taxon>Stenosarchaea group</taxon>
        <taxon>Halobacteria</taxon>
        <taxon>Halobacteriales</taxon>
        <taxon>Natrialbaceae</taxon>
        <taxon>Halovivax</taxon>
    </lineage>
</organism>
<dbReference type="InterPro" id="IPR051781">
    <property type="entry name" value="Metallo-dep_Hydrolase"/>
</dbReference>
<dbReference type="Gene3D" id="2.30.40.10">
    <property type="entry name" value="Urease, subunit C, domain 1"/>
    <property type="match status" value="1"/>
</dbReference>